<reference evidence="2" key="1">
    <citation type="journal article" date="2010" name="Nat. Biotechnol.">
        <title>Draft genome sequence of the oilseed species Ricinus communis.</title>
        <authorList>
            <person name="Chan A.P."/>
            <person name="Crabtree J."/>
            <person name="Zhao Q."/>
            <person name="Lorenzi H."/>
            <person name="Orvis J."/>
            <person name="Puiu D."/>
            <person name="Melake-Berhan A."/>
            <person name="Jones K.M."/>
            <person name="Redman J."/>
            <person name="Chen G."/>
            <person name="Cahoon E.B."/>
            <person name="Gedil M."/>
            <person name="Stanke M."/>
            <person name="Haas B.J."/>
            <person name="Wortman J.R."/>
            <person name="Fraser-Liggett C.M."/>
            <person name="Ravel J."/>
            <person name="Rabinowicz P.D."/>
        </authorList>
    </citation>
    <scope>NUCLEOTIDE SEQUENCE [LARGE SCALE GENOMIC DNA]</scope>
    <source>
        <strain evidence="2">cv. Hale</strain>
    </source>
</reference>
<gene>
    <name evidence="1" type="ORF">RCOM_0393840</name>
</gene>
<dbReference type="EMBL" id="EQ974277">
    <property type="protein sequence ID" value="EEF30984.1"/>
    <property type="molecule type" value="Genomic_DNA"/>
</dbReference>
<evidence type="ECO:0000313" key="1">
    <source>
        <dbReference type="EMBL" id="EEF30984.1"/>
    </source>
</evidence>
<proteinExistence type="predicted"/>
<dbReference type="Proteomes" id="UP000008311">
    <property type="component" value="Unassembled WGS sequence"/>
</dbReference>
<organism evidence="1 2">
    <name type="scientific">Ricinus communis</name>
    <name type="common">Castor bean</name>
    <dbReference type="NCBI Taxonomy" id="3988"/>
    <lineage>
        <taxon>Eukaryota</taxon>
        <taxon>Viridiplantae</taxon>
        <taxon>Streptophyta</taxon>
        <taxon>Embryophyta</taxon>
        <taxon>Tracheophyta</taxon>
        <taxon>Spermatophyta</taxon>
        <taxon>Magnoliopsida</taxon>
        <taxon>eudicotyledons</taxon>
        <taxon>Gunneridae</taxon>
        <taxon>Pentapetalae</taxon>
        <taxon>rosids</taxon>
        <taxon>fabids</taxon>
        <taxon>Malpighiales</taxon>
        <taxon>Euphorbiaceae</taxon>
        <taxon>Acalyphoideae</taxon>
        <taxon>Acalypheae</taxon>
        <taxon>Ricinus</taxon>
    </lineage>
</organism>
<keyword evidence="2" id="KW-1185">Reference proteome</keyword>
<accession>B9SZI1</accession>
<dbReference type="InParanoid" id="B9SZI1"/>
<protein>
    <submittedName>
        <fullName evidence="1">Uncharacterized protein</fullName>
    </submittedName>
</protein>
<evidence type="ECO:0000313" key="2">
    <source>
        <dbReference type="Proteomes" id="UP000008311"/>
    </source>
</evidence>
<name>B9SZI1_RICCO</name>
<sequence length="65" mass="7032">MRLKCEIQLLWSDPNDGEPSITSSFSSLMTDVNTVTSSPHASSSGGGAGNLLFCRFFLTKEVLSY</sequence>
<dbReference type="AlphaFoldDB" id="B9SZI1"/>